<gene>
    <name evidence="9" type="ORF">MIT9_P0533</name>
</gene>
<dbReference type="InterPro" id="IPR050556">
    <property type="entry name" value="Type_II_TA_system_RNase"/>
</dbReference>
<name>A0AAU9C1E1_9GAMM</name>
<evidence type="ECO:0000259" key="8">
    <source>
        <dbReference type="Pfam" id="PF01850"/>
    </source>
</evidence>
<sequence>MYLLDTNLVSELRKAPSGRADARVVEWASRQPVTDFFLSVIALLELEHGVLLMERKDGVQGKRLRQWLENQVKSQFADRVLPIDTEVAVCAVRLHVPDPRPERDALIAATAIVHGLTVVTRNARDFQGLPVPVIDPWRG</sequence>
<accession>A0AAU9C1E1</accession>
<comment type="cofactor">
    <cofactor evidence="1">
        <name>Mg(2+)</name>
        <dbReference type="ChEBI" id="CHEBI:18420"/>
    </cofactor>
</comment>
<evidence type="ECO:0000313" key="10">
    <source>
        <dbReference type="Proteomes" id="UP001321825"/>
    </source>
</evidence>
<dbReference type="GO" id="GO:0046872">
    <property type="term" value="F:metal ion binding"/>
    <property type="evidence" value="ECO:0007669"/>
    <property type="project" value="UniProtKB-KW"/>
</dbReference>
<evidence type="ECO:0000256" key="7">
    <source>
        <dbReference type="ARBA" id="ARBA00038093"/>
    </source>
</evidence>
<keyword evidence="5" id="KW-0378">Hydrolase</keyword>
<dbReference type="Pfam" id="PF01850">
    <property type="entry name" value="PIN"/>
    <property type="match status" value="1"/>
</dbReference>
<dbReference type="KEGG" id="mcau:MIT9_P0533"/>
<dbReference type="Gene3D" id="3.40.50.1010">
    <property type="entry name" value="5'-nuclease"/>
    <property type="match status" value="1"/>
</dbReference>
<evidence type="ECO:0000256" key="1">
    <source>
        <dbReference type="ARBA" id="ARBA00001946"/>
    </source>
</evidence>
<evidence type="ECO:0000256" key="2">
    <source>
        <dbReference type="ARBA" id="ARBA00022649"/>
    </source>
</evidence>
<organism evidence="9 10">
    <name type="scientific">Methylomarinovum caldicuralii</name>
    <dbReference type="NCBI Taxonomy" id="438856"/>
    <lineage>
        <taxon>Bacteria</taxon>
        <taxon>Pseudomonadati</taxon>
        <taxon>Pseudomonadota</taxon>
        <taxon>Gammaproteobacteria</taxon>
        <taxon>Methylococcales</taxon>
        <taxon>Methylothermaceae</taxon>
        <taxon>Methylomarinovum</taxon>
    </lineage>
</organism>
<dbReference type="InterPro" id="IPR002716">
    <property type="entry name" value="PIN_dom"/>
</dbReference>
<comment type="similarity">
    <text evidence="7">Belongs to the PINc/VapC protein family.</text>
</comment>
<keyword evidence="2" id="KW-1277">Toxin-antitoxin system</keyword>
<dbReference type="PANTHER" id="PTHR33653:SF1">
    <property type="entry name" value="RIBONUCLEASE VAPC2"/>
    <property type="match status" value="1"/>
</dbReference>
<evidence type="ECO:0000313" key="9">
    <source>
        <dbReference type="EMBL" id="BCX80955.1"/>
    </source>
</evidence>
<feature type="domain" description="PIN" evidence="8">
    <location>
        <begin position="2"/>
        <end position="126"/>
    </location>
</feature>
<dbReference type="GO" id="GO:0016787">
    <property type="term" value="F:hydrolase activity"/>
    <property type="evidence" value="ECO:0007669"/>
    <property type="project" value="UniProtKB-KW"/>
</dbReference>
<dbReference type="PANTHER" id="PTHR33653">
    <property type="entry name" value="RIBONUCLEASE VAPC2"/>
    <property type="match status" value="1"/>
</dbReference>
<keyword evidence="10" id="KW-1185">Reference proteome</keyword>
<evidence type="ECO:0000256" key="6">
    <source>
        <dbReference type="ARBA" id="ARBA00022842"/>
    </source>
</evidence>
<keyword evidence="3" id="KW-0540">Nuclease</keyword>
<dbReference type="InterPro" id="IPR029060">
    <property type="entry name" value="PIN-like_dom_sf"/>
</dbReference>
<dbReference type="AlphaFoldDB" id="A0AAU9C1E1"/>
<dbReference type="Proteomes" id="UP001321825">
    <property type="component" value="Chromosome"/>
</dbReference>
<dbReference type="EMBL" id="AP024714">
    <property type="protein sequence ID" value="BCX80955.1"/>
    <property type="molecule type" value="Genomic_DNA"/>
</dbReference>
<dbReference type="RefSeq" id="WP_317705900.1">
    <property type="nucleotide sequence ID" value="NZ_AP024714.1"/>
</dbReference>
<dbReference type="SUPFAM" id="SSF88723">
    <property type="entry name" value="PIN domain-like"/>
    <property type="match status" value="1"/>
</dbReference>
<keyword evidence="6" id="KW-0460">Magnesium</keyword>
<evidence type="ECO:0000256" key="5">
    <source>
        <dbReference type="ARBA" id="ARBA00022801"/>
    </source>
</evidence>
<evidence type="ECO:0000256" key="3">
    <source>
        <dbReference type="ARBA" id="ARBA00022722"/>
    </source>
</evidence>
<dbReference type="GO" id="GO:0004518">
    <property type="term" value="F:nuclease activity"/>
    <property type="evidence" value="ECO:0007669"/>
    <property type="project" value="UniProtKB-KW"/>
</dbReference>
<dbReference type="CDD" id="cd18746">
    <property type="entry name" value="PIN_VapC4-5_FitB-like"/>
    <property type="match status" value="1"/>
</dbReference>
<protein>
    <submittedName>
        <fullName evidence="9">Toxin FitB</fullName>
    </submittedName>
</protein>
<reference evidence="10" key="1">
    <citation type="journal article" date="2024" name="Int. J. Syst. Evol. Microbiol.">
        <title>Methylomarinovum tepidoasis sp. nov., a moderately thermophilic methanotroph of the family Methylothermaceae isolated from a deep-sea hydrothermal field.</title>
        <authorList>
            <person name="Hirayama H."/>
            <person name="Takaki Y."/>
            <person name="Abe M."/>
            <person name="Miyazaki M."/>
            <person name="Uematsu K."/>
            <person name="Matsui Y."/>
            <person name="Takai K."/>
        </authorList>
    </citation>
    <scope>NUCLEOTIDE SEQUENCE [LARGE SCALE GENOMIC DNA]</scope>
    <source>
        <strain evidence="10">IT-9</strain>
    </source>
</reference>
<evidence type="ECO:0000256" key="4">
    <source>
        <dbReference type="ARBA" id="ARBA00022723"/>
    </source>
</evidence>
<proteinExistence type="inferred from homology"/>
<keyword evidence="4" id="KW-0479">Metal-binding</keyword>